<dbReference type="AlphaFoldDB" id="A0A916UVX0"/>
<sequence length="130" mass="13844">MLFEFPKRDDPSTEDMGRRAKRFGVTCYLLGGDYNDQADALEAAFNAEGPGLLVHPTMGELNCVCEASNRTERRGEGGMATFDCTFVETGSAMGTRIGEATQQLLMGQATSAADTIKRNGDAGLARANVG</sequence>
<dbReference type="Pfam" id="PF07157">
    <property type="entry name" value="DNA_circ_N"/>
    <property type="match status" value="1"/>
</dbReference>
<evidence type="ECO:0000259" key="1">
    <source>
        <dbReference type="Pfam" id="PF07157"/>
    </source>
</evidence>
<feature type="domain" description="DNA circulation N-terminal" evidence="1">
    <location>
        <begin position="3"/>
        <end position="61"/>
    </location>
</feature>
<accession>A0A916UVX0</accession>
<evidence type="ECO:0000313" key="3">
    <source>
        <dbReference type="Proteomes" id="UP000637002"/>
    </source>
</evidence>
<name>A0A916UVX0_9HYPH</name>
<keyword evidence="3" id="KW-1185">Reference proteome</keyword>
<organism evidence="2 3">
    <name type="scientific">Chelatococcus reniformis</name>
    <dbReference type="NCBI Taxonomy" id="1494448"/>
    <lineage>
        <taxon>Bacteria</taxon>
        <taxon>Pseudomonadati</taxon>
        <taxon>Pseudomonadota</taxon>
        <taxon>Alphaproteobacteria</taxon>
        <taxon>Hyphomicrobiales</taxon>
        <taxon>Chelatococcaceae</taxon>
        <taxon>Chelatococcus</taxon>
    </lineage>
</organism>
<evidence type="ECO:0000313" key="2">
    <source>
        <dbReference type="EMBL" id="GGC90289.1"/>
    </source>
</evidence>
<gene>
    <name evidence="2" type="ORF">GCM10010994_55160</name>
</gene>
<comment type="caution">
    <text evidence="2">The sequence shown here is derived from an EMBL/GenBank/DDBJ whole genome shotgun (WGS) entry which is preliminary data.</text>
</comment>
<reference evidence="2" key="2">
    <citation type="submission" date="2020-09" db="EMBL/GenBank/DDBJ databases">
        <authorList>
            <person name="Sun Q."/>
            <person name="Zhou Y."/>
        </authorList>
    </citation>
    <scope>NUCLEOTIDE SEQUENCE</scope>
    <source>
        <strain evidence="2">CGMCC 1.12919</strain>
    </source>
</reference>
<protein>
    <recommendedName>
        <fullName evidence="1">DNA circulation N-terminal domain-containing protein</fullName>
    </recommendedName>
</protein>
<dbReference type="EMBL" id="BMGG01000011">
    <property type="protein sequence ID" value="GGC90289.1"/>
    <property type="molecule type" value="Genomic_DNA"/>
</dbReference>
<dbReference type="Proteomes" id="UP000637002">
    <property type="component" value="Unassembled WGS sequence"/>
</dbReference>
<dbReference type="InterPro" id="IPR009826">
    <property type="entry name" value="DNA_circ_N"/>
</dbReference>
<proteinExistence type="predicted"/>
<reference evidence="2" key="1">
    <citation type="journal article" date="2014" name="Int. J. Syst. Evol. Microbiol.">
        <title>Complete genome sequence of Corynebacterium casei LMG S-19264T (=DSM 44701T), isolated from a smear-ripened cheese.</title>
        <authorList>
            <consortium name="US DOE Joint Genome Institute (JGI-PGF)"/>
            <person name="Walter F."/>
            <person name="Albersmeier A."/>
            <person name="Kalinowski J."/>
            <person name="Ruckert C."/>
        </authorList>
    </citation>
    <scope>NUCLEOTIDE SEQUENCE</scope>
    <source>
        <strain evidence="2">CGMCC 1.12919</strain>
    </source>
</reference>